<evidence type="ECO:0000256" key="17">
    <source>
        <dbReference type="ARBA" id="ARBA00023136"/>
    </source>
</evidence>
<evidence type="ECO:0000256" key="23">
    <source>
        <dbReference type="SAM" id="Phobius"/>
    </source>
</evidence>
<evidence type="ECO:0000256" key="1">
    <source>
        <dbReference type="ARBA" id="ARBA00004162"/>
    </source>
</evidence>
<dbReference type="Gene3D" id="1.10.510.10">
    <property type="entry name" value="Transferase(Phosphotransferase) domain 1"/>
    <property type="match status" value="1"/>
</dbReference>
<comment type="similarity">
    <text evidence="3">Belongs to the protein kinase superfamily. Ser/Thr protein kinase family.</text>
</comment>
<evidence type="ECO:0000256" key="7">
    <source>
        <dbReference type="ARBA" id="ARBA00022553"/>
    </source>
</evidence>
<dbReference type="Gene3D" id="3.30.200.20">
    <property type="entry name" value="Phosphorylase Kinase, domain 1"/>
    <property type="match status" value="1"/>
</dbReference>
<feature type="binding site" evidence="22">
    <location>
        <position position="719"/>
    </location>
    <ligand>
        <name>ATP</name>
        <dbReference type="ChEBI" id="CHEBI:30616"/>
    </ligand>
</feature>
<keyword evidence="6" id="KW-0723">Serine/threonine-protein kinase</keyword>
<evidence type="ECO:0000256" key="21">
    <source>
        <dbReference type="ARBA" id="ARBA00048679"/>
    </source>
</evidence>
<keyword evidence="16 23" id="KW-1133">Transmembrane helix</keyword>
<evidence type="ECO:0000256" key="11">
    <source>
        <dbReference type="ARBA" id="ARBA00022729"/>
    </source>
</evidence>
<evidence type="ECO:0000256" key="19">
    <source>
        <dbReference type="ARBA" id="ARBA00023180"/>
    </source>
</evidence>
<dbReference type="FunFam" id="1.10.510.10:FF:000358">
    <property type="entry name" value="Putative leucine-rich repeat receptor-like serine/threonine-protein kinase"/>
    <property type="match status" value="1"/>
</dbReference>
<sequence length="999" mass="109319">MKLLPHYNNLCKLLALILILTMGMLQSTSTRAKQSLDFRGNETDHMSLLAIKNRVKERSHGILSSWNDSTHHCYWGGVTCGRRHNRVIALELHSSGLVGTISPYIGNLSFLKVISLYNNSLKGKIPPELGRLHRLQVLELENNTLVGEIPANLSACIELKILKLGCNKLVGVLPLGLGVLSNLREFHLHFNNFTGPLFEVLANITTLEVISAWSNAFTGTIPDNIDRMTNLTWLGVGANQLVGVLPPSIFNLSSLVLLEVSGNYFKGSLPPFTGLKFPQLQVLNLNANYFSGTLPISTSNFTGLEEVSLGDNLFTGTVSLDFSNNQNLNWLDLSYNNLQGDISFVSSLTNCSNLGELMLNVNKFTGSIPKSVVNLSSILTDLWIGGNKISGVLPEGLGNLINLVYLDVGDNDLAGKLPIDFGNLKYLELMNFSSNALTGSIPDIYGNLTHLSKVDLGGNKLEGIIPPSLGRCQYLLYLNLSHNLLDGTLPKELLGGSAKFVELYLHQNNLQGSIPLEISMQINLVNFDVSKNKLSGELPSGLGDCSALQFLNLERNFFDGSIPPSFTSLGSLDSLDLSYNKLEGRVPSKGAFANASVVSLIGNSGLCGGIPELHLPRCAEEAGIQKKRHMSRAIKLIILIVCTVVGALILSLWFYLTCARKKKKLDSSGQVIMRGTFSKVSYSMLLKATDGFSAEKLLGEGSFGSVFEGILNGKPVAIKVLNSQNRGASKSFMAECEALKNIRHRNLVGIITACSSIDFRGNEFRALVYEFMPNGSVDKWLHKEVKLSLLQRVDIGLNVAHAINYLHHESQTPIVHCDLKPSNILLDQDMVAHVGDFGLAKFLARPPHPNQSSSIAIRGTVGYAAPEYGLGSEASTEGDIYSYGILLLELMTGKQPTDNMFQADFNLHMYAKAALPDQVLQIVDPALENDDITEEVDNRRRIQDTTEPRVECMASVVSVGVACSNDLPQDRMKITDAISRLQATRDNLLNAERRRQFYN</sequence>
<dbReference type="PANTHER" id="PTHR48053">
    <property type="entry name" value="LEUCINE RICH REPEAT FAMILY PROTEIN, EXPRESSED"/>
    <property type="match status" value="1"/>
</dbReference>
<dbReference type="SUPFAM" id="SSF52058">
    <property type="entry name" value="L domain-like"/>
    <property type="match status" value="2"/>
</dbReference>
<evidence type="ECO:0000259" key="25">
    <source>
        <dbReference type="PROSITE" id="PS50011"/>
    </source>
</evidence>
<evidence type="ECO:0000256" key="3">
    <source>
        <dbReference type="ARBA" id="ARBA00008684"/>
    </source>
</evidence>
<dbReference type="Gene3D" id="3.80.10.10">
    <property type="entry name" value="Ribonuclease Inhibitor"/>
    <property type="match status" value="3"/>
</dbReference>
<evidence type="ECO:0000256" key="15">
    <source>
        <dbReference type="ARBA" id="ARBA00022840"/>
    </source>
</evidence>
<dbReference type="Pfam" id="PF00560">
    <property type="entry name" value="LRR_1"/>
    <property type="match status" value="6"/>
</dbReference>
<dbReference type="EC" id="2.7.11.1" evidence="4"/>
<evidence type="ECO:0000256" key="13">
    <source>
        <dbReference type="ARBA" id="ARBA00022741"/>
    </source>
</evidence>
<evidence type="ECO:0000256" key="18">
    <source>
        <dbReference type="ARBA" id="ARBA00023170"/>
    </source>
</evidence>
<feature type="transmembrane region" description="Helical" evidence="23">
    <location>
        <begin position="636"/>
        <end position="656"/>
    </location>
</feature>
<dbReference type="SMART" id="SM00220">
    <property type="entry name" value="S_TKc"/>
    <property type="match status" value="1"/>
</dbReference>
<evidence type="ECO:0000256" key="22">
    <source>
        <dbReference type="PROSITE-ProRule" id="PRU10141"/>
    </source>
</evidence>
<dbReference type="Pfam" id="PF08263">
    <property type="entry name" value="LRRNT_2"/>
    <property type="match status" value="1"/>
</dbReference>
<dbReference type="InterPro" id="IPR032675">
    <property type="entry name" value="LRR_dom_sf"/>
</dbReference>
<keyword evidence="9" id="KW-0808">Transferase</keyword>
<keyword evidence="5" id="KW-1003">Cell membrane</keyword>
<dbReference type="InterPro" id="IPR051716">
    <property type="entry name" value="Plant_RL_S/T_kinase"/>
</dbReference>
<dbReference type="FunFam" id="3.80.10.10:FF:000095">
    <property type="entry name" value="LRR receptor-like serine/threonine-protein kinase GSO1"/>
    <property type="match status" value="2"/>
</dbReference>
<keyword evidence="13 22" id="KW-0547">Nucleotide-binding</keyword>
<feature type="signal peptide" evidence="24">
    <location>
        <begin position="1"/>
        <end position="32"/>
    </location>
</feature>
<dbReference type="InterPro" id="IPR011009">
    <property type="entry name" value="Kinase-like_dom_sf"/>
</dbReference>
<comment type="subcellular location">
    <subcellularLocation>
        <location evidence="1">Cell membrane</location>
        <topology evidence="1">Single-pass membrane protein</topology>
    </subcellularLocation>
    <subcellularLocation>
        <location evidence="2">Membrane</location>
        <topology evidence="2">Single-pass type I membrane protein</topology>
    </subcellularLocation>
</comment>
<reference evidence="26" key="1">
    <citation type="submission" date="2024-03" db="EMBL/GenBank/DDBJ databases">
        <title>WGS assembly of Saponaria officinalis var. Norfolk2.</title>
        <authorList>
            <person name="Jenkins J."/>
            <person name="Shu S."/>
            <person name="Grimwood J."/>
            <person name="Barry K."/>
            <person name="Goodstein D."/>
            <person name="Schmutz J."/>
            <person name="Leebens-Mack J."/>
            <person name="Osbourn A."/>
        </authorList>
    </citation>
    <scope>NUCLEOTIDE SEQUENCE [LARGE SCALE GENOMIC DNA]</scope>
    <source>
        <strain evidence="26">JIC</strain>
    </source>
</reference>
<dbReference type="FunFam" id="3.30.200.20:FF:000432">
    <property type="entry name" value="LRR receptor-like serine/threonine-protein kinase EFR"/>
    <property type="match status" value="1"/>
</dbReference>
<name>A0AAW1KVI9_SAPOF</name>
<keyword evidence="8" id="KW-0433">Leucine-rich repeat</keyword>
<keyword evidence="7" id="KW-0597">Phosphoprotein</keyword>
<dbReference type="AlphaFoldDB" id="A0AAW1KVI9"/>
<keyword evidence="27" id="KW-1185">Reference proteome</keyword>
<protein>
    <recommendedName>
        <fullName evidence="4">non-specific serine/threonine protein kinase</fullName>
        <ecNumber evidence="4">2.7.11.1</ecNumber>
    </recommendedName>
</protein>
<dbReference type="Pfam" id="PF00069">
    <property type="entry name" value="Pkinase"/>
    <property type="match status" value="1"/>
</dbReference>
<evidence type="ECO:0000256" key="24">
    <source>
        <dbReference type="SAM" id="SignalP"/>
    </source>
</evidence>
<keyword evidence="14" id="KW-0418">Kinase</keyword>
<evidence type="ECO:0000256" key="16">
    <source>
        <dbReference type="ARBA" id="ARBA00022989"/>
    </source>
</evidence>
<dbReference type="PROSITE" id="PS51450">
    <property type="entry name" value="LRR"/>
    <property type="match status" value="1"/>
</dbReference>
<keyword evidence="10 23" id="KW-0812">Transmembrane</keyword>
<dbReference type="PROSITE" id="PS50011">
    <property type="entry name" value="PROTEIN_KINASE_DOM"/>
    <property type="match status" value="1"/>
</dbReference>
<keyword evidence="12" id="KW-0677">Repeat</keyword>
<evidence type="ECO:0000256" key="4">
    <source>
        <dbReference type="ARBA" id="ARBA00012513"/>
    </source>
</evidence>
<dbReference type="InterPro" id="IPR008271">
    <property type="entry name" value="Ser/Thr_kinase_AS"/>
</dbReference>
<dbReference type="InterPro" id="IPR001611">
    <property type="entry name" value="Leu-rich_rpt"/>
</dbReference>
<evidence type="ECO:0000313" key="26">
    <source>
        <dbReference type="EMBL" id="KAK9725000.1"/>
    </source>
</evidence>
<evidence type="ECO:0000256" key="6">
    <source>
        <dbReference type="ARBA" id="ARBA00022527"/>
    </source>
</evidence>
<keyword evidence="17 23" id="KW-0472">Membrane</keyword>
<dbReference type="EMBL" id="JBDFQZ010000005">
    <property type="protein sequence ID" value="KAK9725000.1"/>
    <property type="molecule type" value="Genomic_DNA"/>
</dbReference>
<dbReference type="SUPFAM" id="SSF56112">
    <property type="entry name" value="Protein kinase-like (PK-like)"/>
    <property type="match status" value="1"/>
</dbReference>
<evidence type="ECO:0000256" key="20">
    <source>
        <dbReference type="ARBA" id="ARBA00047899"/>
    </source>
</evidence>
<accession>A0AAW1KVI9</accession>
<dbReference type="PANTHER" id="PTHR48053:SF151">
    <property type="entry name" value="OS02G0216000 PROTEIN"/>
    <property type="match status" value="1"/>
</dbReference>
<comment type="catalytic activity">
    <reaction evidence="20">
        <text>L-threonyl-[protein] + ATP = O-phospho-L-threonyl-[protein] + ADP + H(+)</text>
        <dbReference type="Rhea" id="RHEA:46608"/>
        <dbReference type="Rhea" id="RHEA-COMP:11060"/>
        <dbReference type="Rhea" id="RHEA-COMP:11605"/>
        <dbReference type="ChEBI" id="CHEBI:15378"/>
        <dbReference type="ChEBI" id="CHEBI:30013"/>
        <dbReference type="ChEBI" id="CHEBI:30616"/>
        <dbReference type="ChEBI" id="CHEBI:61977"/>
        <dbReference type="ChEBI" id="CHEBI:456216"/>
        <dbReference type="EC" id="2.7.11.1"/>
    </reaction>
</comment>
<dbReference type="PROSITE" id="PS00107">
    <property type="entry name" value="PROTEIN_KINASE_ATP"/>
    <property type="match status" value="1"/>
</dbReference>
<keyword evidence="19" id="KW-0325">Glycoprotein</keyword>
<evidence type="ECO:0000313" key="27">
    <source>
        <dbReference type="Proteomes" id="UP001443914"/>
    </source>
</evidence>
<evidence type="ECO:0000256" key="2">
    <source>
        <dbReference type="ARBA" id="ARBA00004479"/>
    </source>
</evidence>
<comment type="caution">
    <text evidence="26">The sequence shown here is derived from an EMBL/GenBank/DDBJ whole genome shotgun (WGS) entry which is preliminary data.</text>
</comment>
<dbReference type="GO" id="GO:0005886">
    <property type="term" value="C:plasma membrane"/>
    <property type="evidence" value="ECO:0007669"/>
    <property type="project" value="UniProtKB-SubCell"/>
</dbReference>
<dbReference type="SMART" id="SM00369">
    <property type="entry name" value="LRR_TYP"/>
    <property type="match status" value="5"/>
</dbReference>
<evidence type="ECO:0000256" key="9">
    <source>
        <dbReference type="ARBA" id="ARBA00022679"/>
    </source>
</evidence>
<feature type="chain" id="PRO_5043441427" description="non-specific serine/threonine protein kinase" evidence="24">
    <location>
        <begin position="33"/>
        <end position="999"/>
    </location>
</feature>
<dbReference type="PROSITE" id="PS00108">
    <property type="entry name" value="PROTEIN_KINASE_ST"/>
    <property type="match status" value="1"/>
</dbReference>
<keyword evidence="18" id="KW-0675">Receptor</keyword>
<keyword evidence="15 22" id="KW-0067">ATP-binding</keyword>
<dbReference type="InterPro" id="IPR017441">
    <property type="entry name" value="Protein_kinase_ATP_BS"/>
</dbReference>
<dbReference type="GO" id="GO:0004674">
    <property type="term" value="F:protein serine/threonine kinase activity"/>
    <property type="evidence" value="ECO:0007669"/>
    <property type="project" value="UniProtKB-KW"/>
</dbReference>
<dbReference type="InterPro" id="IPR013210">
    <property type="entry name" value="LRR_N_plant-typ"/>
</dbReference>
<dbReference type="Proteomes" id="UP001443914">
    <property type="component" value="Unassembled WGS sequence"/>
</dbReference>
<keyword evidence="11 24" id="KW-0732">Signal</keyword>
<gene>
    <name evidence="26" type="ORF">RND81_05G114500</name>
</gene>
<dbReference type="InterPro" id="IPR000719">
    <property type="entry name" value="Prot_kinase_dom"/>
</dbReference>
<dbReference type="GO" id="GO:0005524">
    <property type="term" value="F:ATP binding"/>
    <property type="evidence" value="ECO:0007669"/>
    <property type="project" value="UniProtKB-UniRule"/>
</dbReference>
<evidence type="ECO:0000256" key="12">
    <source>
        <dbReference type="ARBA" id="ARBA00022737"/>
    </source>
</evidence>
<proteinExistence type="inferred from homology"/>
<evidence type="ECO:0000256" key="14">
    <source>
        <dbReference type="ARBA" id="ARBA00022777"/>
    </source>
</evidence>
<comment type="catalytic activity">
    <reaction evidence="21">
        <text>L-seryl-[protein] + ATP = O-phospho-L-seryl-[protein] + ADP + H(+)</text>
        <dbReference type="Rhea" id="RHEA:17989"/>
        <dbReference type="Rhea" id="RHEA-COMP:9863"/>
        <dbReference type="Rhea" id="RHEA-COMP:11604"/>
        <dbReference type="ChEBI" id="CHEBI:15378"/>
        <dbReference type="ChEBI" id="CHEBI:29999"/>
        <dbReference type="ChEBI" id="CHEBI:30616"/>
        <dbReference type="ChEBI" id="CHEBI:83421"/>
        <dbReference type="ChEBI" id="CHEBI:456216"/>
        <dbReference type="EC" id="2.7.11.1"/>
    </reaction>
</comment>
<evidence type="ECO:0000256" key="10">
    <source>
        <dbReference type="ARBA" id="ARBA00022692"/>
    </source>
</evidence>
<feature type="domain" description="Protein kinase" evidence="25">
    <location>
        <begin position="692"/>
        <end position="989"/>
    </location>
</feature>
<evidence type="ECO:0000256" key="8">
    <source>
        <dbReference type="ARBA" id="ARBA00022614"/>
    </source>
</evidence>
<organism evidence="26 27">
    <name type="scientific">Saponaria officinalis</name>
    <name type="common">Common soapwort</name>
    <name type="synonym">Lychnis saponaria</name>
    <dbReference type="NCBI Taxonomy" id="3572"/>
    <lineage>
        <taxon>Eukaryota</taxon>
        <taxon>Viridiplantae</taxon>
        <taxon>Streptophyta</taxon>
        <taxon>Embryophyta</taxon>
        <taxon>Tracheophyta</taxon>
        <taxon>Spermatophyta</taxon>
        <taxon>Magnoliopsida</taxon>
        <taxon>eudicotyledons</taxon>
        <taxon>Gunneridae</taxon>
        <taxon>Pentapetalae</taxon>
        <taxon>Caryophyllales</taxon>
        <taxon>Caryophyllaceae</taxon>
        <taxon>Caryophylleae</taxon>
        <taxon>Saponaria</taxon>
    </lineage>
</organism>
<evidence type="ECO:0000256" key="5">
    <source>
        <dbReference type="ARBA" id="ARBA00022475"/>
    </source>
</evidence>
<dbReference type="InterPro" id="IPR003591">
    <property type="entry name" value="Leu-rich_rpt_typical-subtyp"/>
</dbReference>